<comment type="caution">
    <text evidence="5">The sequence shown here is derived from an EMBL/GenBank/DDBJ whole genome shotgun (WGS) entry which is preliminary data.</text>
</comment>
<dbReference type="Gene3D" id="3.90.550.10">
    <property type="entry name" value="Spore Coat Polysaccharide Biosynthesis Protein SpsA, Chain A"/>
    <property type="match status" value="1"/>
</dbReference>
<organism evidence="5 6">
    <name type="scientific">Dyella japonica DSM 16301</name>
    <dbReference type="NCBI Taxonomy" id="1440762"/>
    <lineage>
        <taxon>Bacteria</taxon>
        <taxon>Pseudomonadati</taxon>
        <taxon>Pseudomonadota</taxon>
        <taxon>Gammaproteobacteria</taxon>
        <taxon>Lysobacterales</taxon>
        <taxon>Rhodanobacteraceae</taxon>
        <taxon>Dyella</taxon>
    </lineage>
</organism>
<dbReference type="InterPro" id="IPR001173">
    <property type="entry name" value="Glyco_trans_2-like"/>
</dbReference>
<proteinExistence type="inferred from homology"/>
<evidence type="ECO:0000313" key="5">
    <source>
        <dbReference type="EMBL" id="KLD63198.1"/>
    </source>
</evidence>
<feature type="domain" description="Glycosyltransferase 2-like" evidence="4">
    <location>
        <begin position="9"/>
        <end position="112"/>
    </location>
</feature>
<dbReference type="InterPro" id="IPR029044">
    <property type="entry name" value="Nucleotide-diphossugar_trans"/>
</dbReference>
<evidence type="ECO:0000313" key="6">
    <source>
        <dbReference type="Proteomes" id="UP000035481"/>
    </source>
</evidence>
<protein>
    <submittedName>
        <fullName evidence="5">Glycosyl transferase family 2</fullName>
    </submittedName>
</protein>
<name>A0A0G9H0Y7_9GAMM</name>
<dbReference type="GO" id="GO:0016757">
    <property type="term" value="F:glycosyltransferase activity"/>
    <property type="evidence" value="ECO:0007669"/>
    <property type="project" value="UniProtKB-KW"/>
</dbReference>
<dbReference type="STRING" id="1440762.Y882_12360"/>
<comment type="similarity">
    <text evidence="1">Belongs to the glycosyltransferase 2 family.</text>
</comment>
<evidence type="ECO:0000256" key="3">
    <source>
        <dbReference type="ARBA" id="ARBA00022679"/>
    </source>
</evidence>
<sequence>MKSASTTLVTVTYADRMHFLQELLHRAFETEGLANALIVSNASRSDLSKLEEKWGSRIRIVRLAENTGSANGYAEGIRAALEAGAGYLWLMDDDNAPKPGALGVLHRKLDELAAQFGRDRAAVLGFRPDHQADIAAGVVASKAVPPRSSFIGFHYRQIPFKIWRRLIRGRLGSSGPVETVRLPYAPYGGLLASRDLFERIGLPKRELVLYADDTEYTYRITASGGAIEVMTGAELDDMEGSWNLKSRHPNAFIGWLKGESDLRAFYGLRNQVWFDRNRWVTSTLEYRINQLIFIGLLKFYAKRTGSPARLRLLMRAIRDGQASSLGIEPELPLS</sequence>
<accession>A0A0G9H0Y7</accession>
<dbReference type="AlphaFoldDB" id="A0A0G9H0Y7"/>
<dbReference type="Proteomes" id="UP000035481">
    <property type="component" value="Unassembled WGS sequence"/>
</dbReference>
<gene>
    <name evidence="5" type="ORF">Y882_12360</name>
</gene>
<dbReference type="PANTHER" id="PTHR43179:SF12">
    <property type="entry name" value="GALACTOFURANOSYLTRANSFERASE GLFT2"/>
    <property type="match status" value="1"/>
</dbReference>
<dbReference type="EMBL" id="JPLA01000030">
    <property type="protein sequence ID" value="KLD63198.1"/>
    <property type="molecule type" value="Genomic_DNA"/>
</dbReference>
<evidence type="ECO:0000256" key="1">
    <source>
        <dbReference type="ARBA" id="ARBA00006739"/>
    </source>
</evidence>
<keyword evidence="3 5" id="KW-0808">Transferase</keyword>
<evidence type="ECO:0000256" key="2">
    <source>
        <dbReference type="ARBA" id="ARBA00022676"/>
    </source>
</evidence>
<keyword evidence="2" id="KW-0328">Glycosyltransferase</keyword>
<dbReference type="SUPFAM" id="SSF53448">
    <property type="entry name" value="Nucleotide-diphospho-sugar transferases"/>
    <property type="match status" value="1"/>
</dbReference>
<reference evidence="5 6" key="1">
    <citation type="journal article" date="2015" name="Antonie Van Leeuwenhoek">
        <title>A phylogenomic and molecular marker based taxonomic framework for the order Xanthomonadales: proposal to transfer the families Algiphilaceae and Solimonadaceae to the order Nevskiales ord. nov. and to create a new family within the order Xanthomonadales, the family Rhodanobacteraceae fam. nov., containing the genus Rhodanobacter and its closest relatives.</title>
        <authorList>
            <person name="Naushad S."/>
            <person name="Adeolu M."/>
            <person name="Wong S."/>
            <person name="Sohail M."/>
            <person name="Schellhorn H.E."/>
            <person name="Gupta R.S."/>
        </authorList>
    </citation>
    <scope>NUCLEOTIDE SEQUENCE [LARGE SCALE GENOMIC DNA]</scope>
    <source>
        <strain evidence="5 6">DSM 16301</strain>
    </source>
</reference>
<dbReference type="PATRIC" id="fig|1440762.4.peg.2113"/>
<dbReference type="PANTHER" id="PTHR43179">
    <property type="entry name" value="RHAMNOSYLTRANSFERASE WBBL"/>
    <property type="match status" value="1"/>
</dbReference>
<dbReference type="Pfam" id="PF00535">
    <property type="entry name" value="Glycos_transf_2"/>
    <property type="match status" value="1"/>
</dbReference>
<evidence type="ECO:0000259" key="4">
    <source>
        <dbReference type="Pfam" id="PF00535"/>
    </source>
</evidence>